<evidence type="ECO:0000313" key="3">
    <source>
        <dbReference type="Proteomes" id="UP000887222"/>
    </source>
</evidence>
<evidence type="ECO:0000256" key="1">
    <source>
        <dbReference type="SAM" id="Phobius"/>
    </source>
</evidence>
<gene>
    <name evidence="2" type="ORF">NCCP691_17330</name>
</gene>
<sequence length="140" mass="15390">MPKPTARDRSVRNTVLVSIVALIVGFGAIWLYFERAQRLQAEVHYLTLPRVAISRDGHSMAATVAIRTDGTAADWAAGNRRGLEEAVKVALMQADPVASRGPRGIRQLQQDIAETCNQLLKTDKVREAVVTDFLVSEGDY</sequence>
<keyword evidence="3" id="KW-1185">Reference proteome</keyword>
<comment type="caution">
    <text evidence="2">The sequence shown here is derived from an EMBL/GenBank/DDBJ whole genome shotgun (WGS) entry which is preliminary data.</text>
</comment>
<protein>
    <recommendedName>
        <fullName evidence="4">Flagellar protein FliL</fullName>
    </recommendedName>
</protein>
<keyword evidence="1" id="KW-1133">Transmembrane helix</keyword>
<feature type="transmembrane region" description="Helical" evidence="1">
    <location>
        <begin position="15"/>
        <end position="33"/>
    </location>
</feature>
<dbReference type="Proteomes" id="UP000887222">
    <property type="component" value="Unassembled WGS sequence"/>
</dbReference>
<organism evidence="2 3">
    <name type="scientific">Noviherbaspirillum aridicola</name>
    <dbReference type="NCBI Taxonomy" id="2849687"/>
    <lineage>
        <taxon>Bacteria</taxon>
        <taxon>Pseudomonadati</taxon>
        <taxon>Pseudomonadota</taxon>
        <taxon>Betaproteobacteria</taxon>
        <taxon>Burkholderiales</taxon>
        <taxon>Oxalobacteraceae</taxon>
        <taxon>Noviherbaspirillum</taxon>
    </lineage>
</organism>
<accession>A0ABQ4Q3J3</accession>
<keyword evidence="1" id="KW-0472">Membrane</keyword>
<evidence type="ECO:0000313" key="2">
    <source>
        <dbReference type="EMBL" id="GIZ51719.1"/>
    </source>
</evidence>
<dbReference type="EMBL" id="BPMK01000007">
    <property type="protein sequence ID" value="GIZ51719.1"/>
    <property type="molecule type" value="Genomic_DNA"/>
</dbReference>
<dbReference type="RefSeq" id="WP_220807890.1">
    <property type="nucleotide sequence ID" value="NZ_BPMK01000007.1"/>
</dbReference>
<keyword evidence="1" id="KW-0812">Transmembrane</keyword>
<name>A0ABQ4Q3J3_9BURK</name>
<evidence type="ECO:0008006" key="4">
    <source>
        <dbReference type="Google" id="ProtNLM"/>
    </source>
</evidence>
<reference evidence="2 3" key="1">
    <citation type="journal article" date="2022" name="Int. J. Syst. Evol. Microbiol.">
        <title>Noviherbaspirillum aridicola sp. nov., isolated from an arid soil in Pakistan.</title>
        <authorList>
            <person name="Khan I.U."/>
            <person name="Saqib M."/>
            <person name="Amin A."/>
            <person name="Hussain F."/>
            <person name="Li L."/>
            <person name="Liu Y.H."/>
            <person name="Fang B.Z."/>
            <person name="Ahmed I."/>
            <person name="Li W.J."/>
        </authorList>
    </citation>
    <scope>NUCLEOTIDE SEQUENCE [LARGE SCALE GENOMIC DNA]</scope>
    <source>
        <strain evidence="2 3">NCCP-691</strain>
    </source>
</reference>
<proteinExistence type="predicted"/>